<dbReference type="InterPro" id="IPR029063">
    <property type="entry name" value="SAM-dependent_MTases_sf"/>
</dbReference>
<name>A0A0D8HIH1_9ACTN</name>
<comment type="caution">
    <text evidence="3">The sequence shown here is derived from an EMBL/GenBank/DDBJ whole genome shotgun (WGS) entry which is preliminary data.</text>
</comment>
<dbReference type="Gene3D" id="3.40.50.150">
    <property type="entry name" value="Vaccinia Virus protein VP39"/>
    <property type="match status" value="1"/>
</dbReference>
<dbReference type="GO" id="GO:0046406">
    <property type="term" value="F:magnesium protoporphyrin IX methyltransferase activity"/>
    <property type="evidence" value="ECO:0007669"/>
    <property type="project" value="UniProtKB-EC"/>
</dbReference>
<evidence type="ECO:0000313" key="3">
    <source>
        <dbReference type="EMBL" id="KJF17572.1"/>
    </source>
</evidence>
<dbReference type="InterPro" id="IPR013216">
    <property type="entry name" value="Methyltransf_11"/>
</dbReference>
<dbReference type="CDD" id="cd02440">
    <property type="entry name" value="AdoMet_MTases"/>
    <property type="match status" value="1"/>
</dbReference>
<dbReference type="EMBL" id="JXYS01000035">
    <property type="protein sequence ID" value="KJF17572.1"/>
    <property type="molecule type" value="Genomic_DNA"/>
</dbReference>
<evidence type="ECO:0000259" key="2">
    <source>
        <dbReference type="Pfam" id="PF08241"/>
    </source>
</evidence>
<evidence type="ECO:0000313" key="4">
    <source>
        <dbReference type="Proteomes" id="UP000032360"/>
    </source>
</evidence>
<reference evidence="3 4" key="1">
    <citation type="submission" date="2015-01" db="EMBL/GenBank/DDBJ databases">
        <title>Draft genome of the acidophilic iron oxidizer Acidithrix ferrooxidans strain Py-F3.</title>
        <authorList>
            <person name="Poehlein A."/>
            <person name="Eisen S."/>
            <person name="Schloemann M."/>
            <person name="Johnson B.D."/>
            <person name="Daniel R."/>
            <person name="Muehling M."/>
        </authorList>
    </citation>
    <scope>NUCLEOTIDE SEQUENCE [LARGE SCALE GENOMIC DNA]</scope>
    <source>
        <strain evidence="3 4">Py-F3</strain>
    </source>
</reference>
<dbReference type="AlphaFoldDB" id="A0A0D8HIH1"/>
<dbReference type="Pfam" id="PF08241">
    <property type="entry name" value="Methyltransf_11"/>
    <property type="match status" value="1"/>
</dbReference>
<dbReference type="STRING" id="1280514.AXFE_15590"/>
<sequence>MVNEKLAKLRTVAAGYLSTLEDGEGKSMLAYTLNLGPTWKQIIESLPLGPSTRVLDVGCGYGLLAIEIAIRTGASILASDVNPKFVAGAKTIIERSMEQGILSNDISIEFQVDDIMQLDVPEGEFDVVVVREVFSYVSDPDKAVGNLLGALKPGGVLLVEDIDDHLYMTYPSPSDAFSRLFEAIQKLQGQRGGDREVGRKLSVYLSRGGFVIDSVKLMTEALHVHSDPQKGEKRFIVDQIATLKDQLVDSGLLESASFDELLASVAQEAPQEEFRMNGRVVVQAHRP</sequence>
<proteinExistence type="predicted"/>
<feature type="domain" description="Methyltransferase type 11" evidence="2">
    <location>
        <begin position="55"/>
        <end position="158"/>
    </location>
</feature>
<keyword evidence="4" id="KW-1185">Reference proteome</keyword>
<organism evidence="3 4">
    <name type="scientific">Acidithrix ferrooxidans</name>
    <dbReference type="NCBI Taxonomy" id="1280514"/>
    <lineage>
        <taxon>Bacteria</taxon>
        <taxon>Bacillati</taxon>
        <taxon>Actinomycetota</taxon>
        <taxon>Acidimicrobiia</taxon>
        <taxon>Acidimicrobiales</taxon>
        <taxon>Acidimicrobiaceae</taxon>
        <taxon>Acidithrix</taxon>
    </lineage>
</organism>
<protein>
    <submittedName>
        <fullName evidence="3">Magnesium-protoporphyrin O-methyltransferase</fullName>
        <ecNumber evidence="3">2.1.1.11</ecNumber>
    </submittedName>
</protein>
<evidence type="ECO:0000256" key="1">
    <source>
        <dbReference type="ARBA" id="ARBA00022679"/>
    </source>
</evidence>
<accession>A0A0D8HIH1</accession>
<keyword evidence="3" id="KW-0489">Methyltransferase</keyword>
<dbReference type="SUPFAM" id="SSF53335">
    <property type="entry name" value="S-adenosyl-L-methionine-dependent methyltransferases"/>
    <property type="match status" value="1"/>
</dbReference>
<dbReference type="GO" id="GO:0032259">
    <property type="term" value="P:methylation"/>
    <property type="evidence" value="ECO:0007669"/>
    <property type="project" value="UniProtKB-KW"/>
</dbReference>
<keyword evidence="1 3" id="KW-0808">Transferase</keyword>
<dbReference type="Proteomes" id="UP000032360">
    <property type="component" value="Unassembled WGS sequence"/>
</dbReference>
<dbReference type="EC" id="2.1.1.11" evidence="3"/>
<dbReference type="PANTHER" id="PTHR43861:SF3">
    <property type="entry name" value="PUTATIVE (AFU_ORTHOLOGUE AFUA_2G14390)-RELATED"/>
    <property type="match status" value="1"/>
</dbReference>
<gene>
    <name evidence="3" type="primary">bchM</name>
    <name evidence="3" type="ORF">AXFE_15590</name>
</gene>
<dbReference type="PANTHER" id="PTHR43861">
    <property type="entry name" value="TRANS-ACONITATE 2-METHYLTRANSFERASE-RELATED"/>
    <property type="match status" value="1"/>
</dbReference>